<dbReference type="Pfam" id="PF00069">
    <property type="entry name" value="Pkinase"/>
    <property type="match status" value="1"/>
</dbReference>
<dbReference type="PROSITE" id="PS50011">
    <property type="entry name" value="PROTEIN_KINASE_DOM"/>
    <property type="match status" value="2"/>
</dbReference>
<evidence type="ECO:0000313" key="4">
    <source>
        <dbReference type="Proteomes" id="UP000030745"/>
    </source>
</evidence>
<feature type="compositionally biased region" description="Polar residues" evidence="1">
    <location>
        <begin position="394"/>
        <end position="413"/>
    </location>
</feature>
<evidence type="ECO:0000256" key="1">
    <source>
        <dbReference type="SAM" id="MobiDB-lite"/>
    </source>
</evidence>
<dbReference type="Gene3D" id="3.30.200.20">
    <property type="entry name" value="Phosphorylase Kinase, domain 1"/>
    <property type="match status" value="1"/>
</dbReference>
<dbReference type="GeneID" id="24132333"/>
<dbReference type="InterPro" id="IPR051681">
    <property type="entry name" value="Ser/Thr_Kinases-Pseudokinases"/>
</dbReference>
<dbReference type="GO" id="GO:0004674">
    <property type="term" value="F:protein serine/threonine kinase activity"/>
    <property type="evidence" value="ECO:0007669"/>
    <property type="project" value="TreeGrafter"/>
</dbReference>
<dbReference type="VEuPathDB" id="FungiDB:SPRG_10212"/>
<dbReference type="OMA" id="PKRELTW"/>
<dbReference type="Gene3D" id="1.10.510.10">
    <property type="entry name" value="Transferase(Phosphotransferase) domain 1"/>
    <property type="match status" value="2"/>
</dbReference>
<gene>
    <name evidence="3" type="ORF">SPRG_10212</name>
</gene>
<dbReference type="GO" id="GO:0005524">
    <property type="term" value="F:ATP binding"/>
    <property type="evidence" value="ECO:0007669"/>
    <property type="project" value="InterPro"/>
</dbReference>
<dbReference type="Pfam" id="PF07714">
    <property type="entry name" value="PK_Tyr_Ser-Thr"/>
    <property type="match status" value="1"/>
</dbReference>
<dbReference type="PANTHER" id="PTHR44329">
    <property type="entry name" value="SERINE/THREONINE-PROTEIN KINASE TNNI3K-RELATED"/>
    <property type="match status" value="1"/>
</dbReference>
<dbReference type="SUPFAM" id="SSF56112">
    <property type="entry name" value="Protein kinase-like (PK-like)"/>
    <property type="match status" value="2"/>
</dbReference>
<accession>A0A067C1R2</accession>
<feature type="compositionally biased region" description="Polar residues" evidence="1">
    <location>
        <begin position="47"/>
        <end position="56"/>
    </location>
</feature>
<dbReference type="AlphaFoldDB" id="A0A067C1R2"/>
<feature type="compositionally biased region" description="Basic residues" evidence="1">
    <location>
        <begin position="382"/>
        <end position="393"/>
    </location>
</feature>
<dbReference type="Proteomes" id="UP000030745">
    <property type="component" value="Unassembled WGS sequence"/>
</dbReference>
<evidence type="ECO:0000313" key="3">
    <source>
        <dbReference type="EMBL" id="KDO24679.1"/>
    </source>
</evidence>
<organism evidence="3 4">
    <name type="scientific">Saprolegnia parasitica (strain CBS 223.65)</name>
    <dbReference type="NCBI Taxonomy" id="695850"/>
    <lineage>
        <taxon>Eukaryota</taxon>
        <taxon>Sar</taxon>
        <taxon>Stramenopiles</taxon>
        <taxon>Oomycota</taxon>
        <taxon>Saprolegniomycetes</taxon>
        <taxon>Saprolegniales</taxon>
        <taxon>Saprolegniaceae</taxon>
        <taxon>Saprolegnia</taxon>
    </lineage>
</organism>
<feature type="compositionally biased region" description="Polar residues" evidence="1">
    <location>
        <begin position="66"/>
        <end position="75"/>
    </location>
</feature>
<dbReference type="OrthoDB" id="4062651at2759"/>
<sequence>MCHKPFCHSSRRRHWDRPATMGCNSSKPEKPITIDVDEPFRPIASHDNLQNVSSFPRTADRKHRSSTGSSAVPSQATTSLNGVYNALLPLQGRYWIDPDDCGSSRKIKSSYMQTHLGYYQGHPTVIKSFVGYDKRPANVVDNEREDLIKEICSLAKLSHPNIVAFLGFTYTTPDDLKCVTEFMDGGNLRKLLDNPKRELTWATEKLSIALDVAMALAYLHELKPKVLHRNIKADKVLLSSTLEAKLSGFGSAREWSYIHTMTQKIGTVEWSAPELLLHEDYNEKVDIYSFGVLLTELDTRLLPYADYTETTSVLITNIITGLMRPAVSSSCPRPIAKLIHACLQLDSNLRPSADAIVQILREQHRVMCEQAAVDLTNEQRRSSVKKQSKHRVQRSQVSSASHLDHTGSSSGHSNPGLHVGSAQVPDPDFMHLVPLRNDYWIHPQDVVVSRKLPSSYMCTMLGHFRGDPVVVKMLNTEMDSCAIDTDRRYLVREICIMARLKHANIVTFYGFTYTNAVDLKCMTEFMAGGTLRALLDKPKRELTWDNHKLTIALDVAKALAYLHGHSPCLLHRNIKASKVLLTPGLGGKLSGFGYARAWSSQDTLTSAVGTMEWAAPELLRNEDYSSPADIYAFGVLLTELDTRLIPYDDLRKSEPTKRYMTDETLMMNVVTGKVKPTVSPSCPRSILKLIHACLQLKPNARPSCDSIVAILEQERLMRMGL</sequence>
<name>A0A067C1R2_SAPPC</name>
<keyword evidence="3" id="KW-0808">Transferase</keyword>
<proteinExistence type="predicted"/>
<dbReference type="InterPro" id="IPR001245">
    <property type="entry name" value="Ser-Thr/Tyr_kinase_cat_dom"/>
</dbReference>
<dbReference type="RefSeq" id="XP_012204560.1">
    <property type="nucleotide sequence ID" value="XM_012349170.1"/>
</dbReference>
<feature type="domain" description="Protein kinase" evidence="2">
    <location>
        <begin position="441"/>
        <end position="716"/>
    </location>
</feature>
<dbReference type="InterPro" id="IPR011009">
    <property type="entry name" value="Kinase-like_dom_sf"/>
</dbReference>
<keyword evidence="3" id="KW-0418">Kinase</keyword>
<dbReference type="EMBL" id="KK583239">
    <property type="protein sequence ID" value="KDO24679.1"/>
    <property type="molecule type" value="Genomic_DNA"/>
</dbReference>
<dbReference type="PANTHER" id="PTHR44329:SF214">
    <property type="entry name" value="PROTEIN KINASE DOMAIN-CONTAINING PROTEIN"/>
    <property type="match status" value="1"/>
</dbReference>
<dbReference type="STRING" id="695850.A0A067C1R2"/>
<keyword evidence="4" id="KW-1185">Reference proteome</keyword>
<dbReference type="KEGG" id="spar:SPRG_10212"/>
<reference evidence="3 4" key="1">
    <citation type="journal article" date="2013" name="PLoS Genet.">
        <title>Distinctive expansion of potential virulence genes in the genome of the oomycete fish pathogen Saprolegnia parasitica.</title>
        <authorList>
            <person name="Jiang R.H."/>
            <person name="de Bruijn I."/>
            <person name="Haas B.J."/>
            <person name="Belmonte R."/>
            <person name="Lobach L."/>
            <person name="Christie J."/>
            <person name="van den Ackerveken G."/>
            <person name="Bottin A."/>
            <person name="Bulone V."/>
            <person name="Diaz-Moreno S.M."/>
            <person name="Dumas B."/>
            <person name="Fan L."/>
            <person name="Gaulin E."/>
            <person name="Govers F."/>
            <person name="Grenville-Briggs L.J."/>
            <person name="Horner N.R."/>
            <person name="Levin J.Z."/>
            <person name="Mammella M."/>
            <person name="Meijer H.J."/>
            <person name="Morris P."/>
            <person name="Nusbaum C."/>
            <person name="Oome S."/>
            <person name="Phillips A.J."/>
            <person name="van Rooyen D."/>
            <person name="Rzeszutek E."/>
            <person name="Saraiva M."/>
            <person name="Secombes C.J."/>
            <person name="Seidl M.F."/>
            <person name="Snel B."/>
            <person name="Stassen J.H."/>
            <person name="Sykes S."/>
            <person name="Tripathy S."/>
            <person name="van den Berg H."/>
            <person name="Vega-Arreguin J.C."/>
            <person name="Wawra S."/>
            <person name="Young S.K."/>
            <person name="Zeng Q."/>
            <person name="Dieguez-Uribeondo J."/>
            <person name="Russ C."/>
            <person name="Tyler B.M."/>
            <person name="van West P."/>
        </authorList>
    </citation>
    <scope>NUCLEOTIDE SEQUENCE [LARGE SCALE GENOMIC DNA]</scope>
    <source>
        <strain evidence="3 4">CBS 223.65</strain>
    </source>
</reference>
<evidence type="ECO:0000259" key="2">
    <source>
        <dbReference type="PROSITE" id="PS50011"/>
    </source>
</evidence>
<feature type="region of interest" description="Disordered" evidence="1">
    <location>
        <begin position="377"/>
        <end position="420"/>
    </location>
</feature>
<feature type="region of interest" description="Disordered" evidence="1">
    <location>
        <begin position="45"/>
        <end position="75"/>
    </location>
</feature>
<protein>
    <submittedName>
        <fullName evidence="3">TKL protein kinase</fullName>
    </submittedName>
</protein>
<dbReference type="InterPro" id="IPR000719">
    <property type="entry name" value="Prot_kinase_dom"/>
</dbReference>
<feature type="domain" description="Protein kinase" evidence="2">
    <location>
        <begin position="93"/>
        <end position="367"/>
    </location>
</feature>